<sequence>MEEIHTASNVTEVESCIRSNDNSRNLIISSTIPESCKSQPCVLGIDEAGRGPVLGPMVYGTAYCPKDNNEELLKNLGCADSKALTEKKRDDILDSICKENAWLGWMVEIISPNVICNSMLRRQKYSLNEVSHDAAIGLIRKVIAAGVNVREVYVDTVGPPESYKKKLSEIFPELIITVASKADSTYPVVGAASICAKVSRDSALKSWTFQEGIQIENNAWGSGYPGDPVTKKFLSENIDPVFGFPQLVRFSWSTASKILKEKAVLVEGDEIDDEEEEGENKKTRSIRNFFKPKADENVESPVVEERHAFFKERCLQVCETL</sequence>
<organism evidence="12 13">
    <name type="scientific">Diaphorina citri</name>
    <name type="common">Asian citrus psyllid</name>
    <dbReference type="NCBI Taxonomy" id="121845"/>
    <lineage>
        <taxon>Eukaryota</taxon>
        <taxon>Metazoa</taxon>
        <taxon>Ecdysozoa</taxon>
        <taxon>Arthropoda</taxon>
        <taxon>Hexapoda</taxon>
        <taxon>Insecta</taxon>
        <taxon>Pterygota</taxon>
        <taxon>Neoptera</taxon>
        <taxon>Paraneoptera</taxon>
        <taxon>Hemiptera</taxon>
        <taxon>Sternorrhyncha</taxon>
        <taxon>Psylloidea</taxon>
        <taxon>Psyllidae</taxon>
        <taxon>Diaphorininae</taxon>
        <taxon>Diaphorina</taxon>
    </lineage>
</organism>
<comment type="function">
    <text evidence="10">Endonuclease that specifically degrades the RNA of RNA-DNA hybrids.</text>
</comment>
<accession>A0A1S4EBJ3</accession>
<dbReference type="Gene3D" id="1.10.10.460">
    <property type="entry name" value="Ribonuclease hii. Domain 2"/>
    <property type="match status" value="1"/>
</dbReference>
<dbReference type="InterPro" id="IPR001352">
    <property type="entry name" value="RNase_HII/HIII"/>
</dbReference>
<evidence type="ECO:0000313" key="12">
    <source>
        <dbReference type="Proteomes" id="UP000079169"/>
    </source>
</evidence>
<evidence type="ECO:0000256" key="1">
    <source>
        <dbReference type="ARBA" id="ARBA00000077"/>
    </source>
</evidence>
<keyword evidence="7 9" id="KW-0378">Hydrolase</keyword>
<dbReference type="InterPro" id="IPR024567">
    <property type="entry name" value="RNase_HII/HIII_dom"/>
</dbReference>
<feature type="binding site" evidence="9">
    <location>
        <position position="155"/>
    </location>
    <ligand>
        <name>a divalent metal cation</name>
        <dbReference type="ChEBI" id="CHEBI:60240"/>
    </ligand>
</feature>
<protein>
    <recommendedName>
        <fullName evidence="10">Ribonuclease</fullName>
        <ecNumber evidence="10">3.1.26.4</ecNumber>
    </recommendedName>
</protein>
<dbReference type="GO" id="GO:0032299">
    <property type="term" value="C:ribonuclease H2 complex"/>
    <property type="evidence" value="ECO:0007669"/>
    <property type="project" value="UniProtKB-ARBA"/>
</dbReference>
<dbReference type="CDD" id="cd07181">
    <property type="entry name" value="RNase_HII_eukaryota_like"/>
    <property type="match status" value="1"/>
</dbReference>
<dbReference type="Gene3D" id="3.30.420.10">
    <property type="entry name" value="Ribonuclease H-like superfamily/Ribonuclease H"/>
    <property type="match status" value="1"/>
</dbReference>
<dbReference type="STRING" id="121845.A0A1S4EBJ3"/>
<comment type="similarity">
    <text evidence="3">Belongs to the RNase HII family. Eukaryotic subfamily.</text>
</comment>
<comment type="cofactor">
    <cofactor evidence="2">
        <name>Mg(2+)</name>
        <dbReference type="ChEBI" id="CHEBI:18420"/>
    </cofactor>
</comment>
<evidence type="ECO:0000256" key="8">
    <source>
        <dbReference type="ARBA" id="ARBA00024981"/>
    </source>
</evidence>
<name>A0A1S4EBJ3_DIACI</name>
<dbReference type="OMA" id="REECRFF"/>
<evidence type="ECO:0000256" key="10">
    <source>
        <dbReference type="RuleBase" id="RU003515"/>
    </source>
</evidence>
<evidence type="ECO:0000256" key="7">
    <source>
        <dbReference type="ARBA" id="ARBA00022801"/>
    </source>
</evidence>
<dbReference type="PROSITE" id="PS51975">
    <property type="entry name" value="RNASE_H_2"/>
    <property type="match status" value="1"/>
</dbReference>
<comment type="catalytic activity">
    <reaction evidence="1 9 10">
        <text>Endonucleolytic cleavage to 5'-phosphomonoester.</text>
        <dbReference type="EC" id="3.1.26.4"/>
    </reaction>
</comment>
<dbReference type="GO" id="GO:0046872">
    <property type="term" value="F:metal ion binding"/>
    <property type="evidence" value="ECO:0007669"/>
    <property type="project" value="UniProtKB-KW"/>
</dbReference>
<keyword evidence="5 9" id="KW-0479">Metal-binding</keyword>
<dbReference type="AlphaFoldDB" id="A0A1S4EBJ3"/>
<dbReference type="InterPro" id="IPR023160">
    <property type="entry name" value="RNase_HII_hlx-loop-hlx_cap_dom"/>
</dbReference>
<dbReference type="PANTHER" id="PTHR10954:SF7">
    <property type="entry name" value="RIBONUCLEASE H2 SUBUNIT A"/>
    <property type="match status" value="1"/>
</dbReference>
<keyword evidence="4 9" id="KW-0540">Nuclease</keyword>
<evidence type="ECO:0000259" key="11">
    <source>
        <dbReference type="PROSITE" id="PS51975"/>
    </source>
</evidence>
<dbReference type="Pfam" id="PF01351">
    <property type="entry name" value="RNase_HII"/>
    <property type="match status" value="1"/>
</dbReference>
<evidence type="ECO:0000256" key="2">
    <source>
        <dbReference type="ARBA" id="ARBA00001946"/>
    </source>
</evidence>
<dbReference type="FunFam" id="3.30.420.10:FF:000016">
    <property type="entry name" value="Ribonuclease"/>
    <property type="match status" value="1"/>
</dbReference>
<dbReference type="InterPro" id="IPR012337">
    <property type="entry name" value="RNaseH-like_sf"/>
</dbReference>
<evidence type="ECO:0000313" key="14">
    <source>
        <dbReference type="RefSeq" id="XP_026679208.1"/>
    </source>
</evidence>
<keyword evidence="6 9" id="KW-0255">Endonuclease</keyword>
<dbReference type="RefSeq" id="XP_017299459.1">
    <property type="nucleotide sequence ID" value="XM_017443970.2"/>
</dbReference>
<dbReference type="Proteomes" id="UP000079169">
    <property type="component" value="Unplaced"/>
</dbReference>
<dbReference type="PANTHER" id="PTHR10954">
    <property type="entry name" value="RIBONUCLEASE H2 SUBUNIT A"/>
    <property type="match status" value="1"/>
</dbReference>
<proteinExistence type="inferred from homology"/>
<evidence type="ECO:0000256" key="5">
    <source>
        <dbReference type="ARBA" id="ARBA00022723"/>
    </source>
</evidence>
<evidence type="ECO:0000256" key="6">
    <source>
        <dbReference type="ARBA" id="ARBA00022759"/>
    </source>
</evidence>
<dbReference type="RefSeq" id="XP_026679208.1">
    <property type="nucleotide sequence ID" value="XM_026823407.1"/>
</dbReference>
<dbReference type="EC" id="3.1.26.4" evidence="10"/>
<keyword evidence="12" id="KW-1185">Reference proteome</keyword>
<gene>
    <name evidence="13 14" type="primary">LOC103508926</name>
</gene>
<dbReference type="SUPFAM" id="SSF53098">
    <property type="entry name" value="Ribonuclease H-like"/>
    <property type="match status" value="1"/>
</dbReference>
<dbReference type="GO" id="GO:0003723">
    <property type="term" value="F:RNA binding"/>
    <property type="evidence" value="ECO:0007669"/>
    <property type="project" value="UniProtKB-UniRule"/>
</dbReference>
<dbReference type="KEGG" id="dci:103508926"/>
<dbReference type="NCBIfam" id="TIGR00729">
    <property type="entry name" value="ribonuclease HII"/>
    <property type="match status" value="1"/>
</dbReference>
<evidence type="ECO:0000256" key="3">
    <source>
        <dbReference type="ARBA" id="ARBA00007058"/>
    </source>
</evidence>
<dbReference type="GO" id="GO:0004523">
    <property type="term" value="F:RNA-DNA hybrid ribonuclease activity"/>
    <property type="evidence" value="ECO:0007669"/>
    <property type="project" value="UniProtKB-UniRule"/>
</dbReference>
<feature type="binding site" evidence="9">
    <location>
        <position position="46"/>
    </location>
    <ligand>
        <name>a divalent metal cation</name>
        <dbReference type="ChEBI" id="CHEBI:60240"/>
    </ligand>
</feature>
<evidence type="ECO:0000256" key="4">
    <source>
        <dbReference type="ARBA" id="ARBA00022722"/>
    </source>
</evidence>
<dbReference type="FunFam" id="1.10.10.460:FF:000001">
    <property type="entry name" value="Ribonuclease"/>
    <property type="match status" value="1"/>
</dbReference>
<dbReference type="GO" id="GO:0006298">
    <property type="term" value="P:mismatch repair"/>
    <property type="evidence" value="ECO:0007669"/>
    <property type="project" value="TreeGrafter"/>
</dbReference>
<comment type="cofactor">
    <cofactor evidence="9">
        <name>Mn(2+)</name>
        <dbReference type="ChEBI" id="CHEBI:29035"/>
    </cofactor>
    <cofactor evidence="9">
        <name>Mg(2+)</name>
        <dbReference type="ChEBI" id="CHEBI:18420"/>
    </cofactor>
    <text evidence="9">Manganese or magnesium. Binds 1 divalent metal ion per monomer in the absence of substrate. May bind a second metal ion after substrate binding.</text>
</comment>
<dbReference type="GeneID" id="103508926"/>
<reference evidence="13 14" key="1">
    <citation type="submission" date="2025-04" db="UniProtKB">
        <authorList>
            <consortium name="RefSeq"/>
        </authorList>
    </citation>
    <scope>IDENTIFICATION</scope>
</reference>
<comment type="function">
    <text evidence="8">Catalytic subunit of RNase HII, an endonuclease that specifically degrades the RNA of RNA:DNA hybrids. Participates in DNA replication, possibly by mediating the removal of lagging-strand Okazaki fragment RNA primers during DNA replication. Mediates the excision of single ribonucleotides from DNA:RNA duplexes.</text>
</comment>
<dbReference type="GO" id="GO:0043137">
    <property type="term" value="P:DNA replication, removal of RNA primer"/>
    <property type="evidence" value="ECO:0007669"/>
    <property type="project" value="TreeGrafter"/>
</dbReference>
<feature type="binding site" evidence="9">
    <location>
        <position position="47"/>
    </location>
    <ligand>
        <name>a divalent metal cation</name>
        <dbReference type="ChEBI" id="CHEBI:60240"/>
    </ligand>
</feature>
<dbReference type="PaxDb" id="121845-A0A1S4EBJ3"/>
<feature type="domain" description="RNase H type-2" evidence="11">
    <location>
        <begin position="40"/>
        <end position="264"/>
    </location>
</feature>
<evidence type="ECO:0000256" key="9">
    <source>
        <dbReference type="PROSITE-ProRule" id="PRU01319"/>
    </source>
</evidence>
<dbReference type="InterPro" id="IPR004649">
    <property type="entry name" value="RNase_H2_suA"/>
</dbReference>
<evidence type="ECO:0000313" key="13">
    <source>
        <dbReference type="RefSeq" id="XP_017299459.1"/>
    </source>
</evidence>
<dbReference type="InterPro" id="IPR036397">
    <property type="entry name" value="RNaseH_sf"/>
</dbReference>